<comment type="caution">
    <text evidence="1">The sequence shown here is derived from an EMBL/GenBank/DDBJ whole genome shotgun (WGS) entry which is preliminary data.</text>
</comment>
<dbReference type="Proteomes" id="UP000001548">
    <property type="component" value="Unassembled WGS sequence"/>
</dbReference>
<gene>
    <name evidence="1" type="ORF">GL50803_0024555</name>
</gene>
<name>D3KHX8_GIAIC</name>
<dbReference type="EMBL" id="AACB03000001">
    <property type="protein sequence ID" value="KAE8304714.1"/>
    <property type="molecule type" value="Genomic_DNA"/>
</dbReference>
<protein>
    <submittedName>
        <fullName evidence="1">Uncharacterized protein</fullName>
    </submittedName>
</protein>
<evidence type="ECO:0000313" key="1">
    <source>
        <dbReference type="EMBL" id="KAE8304714.1"/>
    </source>
</evidence>
<organism evidence="1 2">
    <name type="scientific">Giardia intestinalis (strain ATCC 50803 / WB clone C6)</name>
    <name type="common">Giardia lamblia</name>
    <dbReference type="NCBI Taxonomy" id="184922"/>
    <lineage>
        <taxon>Eukaryota</taxon>
        <taxon>Metamonada</taxon>
        <taxon>Diplomonadida</taxon>
        <taxon>Hexamitidae</taxon>
        <taxon>Giardiinae</taxon>
        <taxon>Giardia</taxon>
    </lineage>
</organism>
<proteinExistence type="predicted"/>
<dbReference type="OMA" id="RYEFYYL"/>
<reference evidence="1 2" key="1">
    <citation type="journal article" date="2007" name="Science">
        <title>Genomic minimalism in the early diverging intestinal parasite Giardia lamblia.</title>
        <authorList>
            <person name="Morrison H.G."/>
            <person name="McArthur A.G."/>
            <person name="Gillin F.D."/>
            <person name="Aley S.B."/>
            <person name="Adam R.D."/>
            <person name="Olsen G.J."/>
            <person name="Best A.A."/>
            <person name="Cande W.Z."/>
            <person name="Chen F."/>
            <person name="Cipriano M.J."/>
            <person name="Davids B.J."/>
            <person name="Dawson S.C."/>
            <person name="Elmendorf H.G."/>
            <person name="Hehl A.B."/>
            <person name="Holder M.E."/>
            <person name="Huse S.M."/>
            <person name="Kim U.U."/>
            <person name="Lasek-Nesselquist E."/>
            <person name="Manning G."/>
            <person name="Nigam A."/>
            <person name="Nixon J.E."/>
            <person name="Palm D."/>
            <person name="Passamaneck N.E."/>
            <person name="Prabhu A."/>
            <person name="Reich C.I."/>
            <person name="Reiner D.S."/>
            <person name="Samuelson J."/>
            <person name="Svard S.G."/>
            <person name="Sogin M.L."/>
        </authorList>
    </citation>
    <scope>NUCLEOTIDE SEQUENCE [LARGE SCALE GENOMIC DNA]</scope>
    <source>
        <strain evidence="1 2">WB C6</strain>
    </source>
</reference>
<dbReference type="HOGENOM" id="CLU_283055_0_0_1"/>
<keyword evidence="2" id="KW-1185">Reference proteome</keyword>
<accession>D3KHX8</accession>
<dbReference type="AlphaFoldDB" id="D3KHX8"/>
<sequence>MSSFSENMVGLIVGLERGVLPKLETLTDLLDKVAETRSEDTAKMGPDLWHLCIKLDKELDAMTDTTEDFTQIYCALHLLAFRLYQVESETMDMQRGLTLFVVALRSLGQLIRHHWSRPPTAFSSKIWSSKTYDDLLVCLSTVFKLVLQPSFLFKSGSPELLQQIFMYHIVELKFLFIQVYESGDSSVLLDRLAYAASFYRKGDQQDAIINLILDGIAIRSYRQSLYKTNISFIDRVFRILKQMFELKAASKQSLANILRTFADASILLTLMKTPISVGYSIDYCITKPQELCPWPFADAILKVKRTVQHLVTSKPAPARAESCQQINSSIQDALDTCSCIQDPAGVMFAGLSNILSFLAENGFLSSAIRAAKAIIDRTLTGLLIFREEINKGSLSPFRSTQPKDGKYATEISENNQLYATKIVLLVLDIVILTGDTVDRQELTSILPTLKSIFRVYIDNSNTNEYKEMTAMLHDRSFYLLTALISRGDIPCPQLLELVHGMKSNPRSIILVVQCALIEIEALCGKARVSSQGSSSSFSTPSQNNGEAIKELSANLISQSTSLLRDIQQWFTDKSMPSNVLARKHGVTRYEFYYLFISVLIYGQDIDSAIQLTKHVITLLEVDEDLQLFDFEVLAAIMGLYITRQHNVGGSLVNPSAAITSILTTMLLALTRRYLSLCALHNKYLKLLIEYSIELVHDLIQTEAQTPEANSKMFSQAREIIELYTDRVGIGRLMPHELYTTQCALYKLFIAGQSSLINKDRKENTPIAIYDVIVLYRILIELTTAIEEREPPTKRSFFTIHREDPQGLVDPICLPVSSQRHGSQNTLSTASSFIETNINLNVGLILCTVDSNRPATSILRQDTFVGLICQHVLSWTATTDKQLDIVVSMLSALGNYLSIISEGAVPNQEQLPVKTARCTGQAFTFISISDIFKLIGRLQQENNSTPLQVFASEIPLVQIMFQYSVLLILIATKISLIRKDKCNGMSSAILATIECTGHLELLTKLMEYTLRLSLEVDCGPVTDLLLKRYTQLDPVSCTHTYIVTSSRIETNTLVALLTAIAEASEKDPRVLVNEKVQQIVNRLNKGPIQNAALGQLLARLKAE</sequence>
<evidence type="ECO:0000313" key="2">
    <source>
        <dbReference type="Proteomes" id="UP000001548"/>
    </source>
</evidence>
<dbReference type="VEuPathDB" id="GiardiaDB:GL50803_24555"/>